<dbReference type="SMART" id="SM00320">
    <property type="entry name" value="WD40"/>
    <property type="match status" value="3"/>
</dbReference>
<dbReference type="GO" id="GO:0031087">
    <property type="term" value="P:deadenylation-independent decapping of nuclear-transcribed mRNA"/>
    <property type="evidence" value="ECO:0007669"/>
    <property type="project" value="InterPro"/>
</dbReference>
<dbReference type="InterPro" id="IPR032401">
    <property type="entry name" value="EDC4_WD40"/>
</dbReference>
<dbReference type="FunFam" id="1.10.220.100:FF:000001">
    <property type="entry name" value="Enhancer of mRNA-decapping protein 4"/>
    <property type="match status" value="1"/>
</dbReference>
<dbReference type="PROSITE" id="PS50082">
    <property type="entry name" value="WD_REPEATS_2"/>
    <property type="match status" value="2"/>
</dbReference>
<keyword evidence="8" id="KW-0175">Coiled coil</keyword>
<accession>A0AAV8TG44</accession>
<evidence type="ECO:0000256" key="5">
    <source>
        <dbReference type="ARBA" id="ARBA00022574"/>
    </source>
</evidence>
<organism evidence="13 14">
    <name type="scientific">Erythroxylum novogranatense</name>
    <dbReference type="NCBI Taxonomy" id="1862640"/>
    <lineage>
        <taxon>Eukaryota</taxon>
        <taxon>Viridiplantae</taxon>
        <taxon>Streptophyta</taxon>
        <taxon>Embryophyta</taxon>
        <taxon>Tracheophyta</taxon>
        <taxon>Spermatophyta</taxon>
        <taxon>Magnoliopsida</taxon>
        <taxon>eudicotyledons</taxon>
        <taxon>Gunneridae</taxon>
        <taxon>Pentapetalae</taxon>
        <taxon>rosids</taxon>
        <taxon>fabids</taxon>
        <taxon>Malpighiales</taxon>
        <taxon>Erythroxylaceae</taxon>
        <taxon>Erythroxylum</taxon>
    </lineage>
</organism>
<feature type="region of interest" description="Disordered" evidence="10">
    <location>
        <begin position="18"/>
        <end position="171"/>
    </location>
</feature>
<evidence type="ECO:0000256" key="3">
    <source>
        <dbReference type="ARBA" id="ARBA00022490"/>
    </source>
</evidence>
<keyword evidence="5 9" id="KW-0853">WD repeat</keyword>
<feature type="repeat" description="WD" evidence="9">
    <location>
        <begin position="242"/>
        <end position="284"/>
    </location>
</feature>
<dbReference type="GO" id="GO:0006397">
    <property type="term" value="P:mRNA processing"/>
    <property type="evidence" value="ECO:0007669"/>
    <property type="project" value="UniProtKB-KW"/>
</dbReference>
<evidence type="ECO:0000256" key="8">
    <source>
        <dbReference type="ARBA" id="ARBA00023054"/>
    </source>
</evidence>
<evidence type="ECO:0000256" key="10">
    <source>
        <dbReference type="SAM" id="MobiDB-lite"/>
    </source>
</evidence>
<comment type="similarity">
    <text evidence="2">Belongs to the WD repeat EDC4 family.</text>
</comment>
<reference evidence="13 14" key="1">
    <citation type="submission" date="2021-09" db="EMBL/GenBank/DDBJ databases">
        <title>Genomic insights and catalytic innovation underlie evolution of tropane alkaloids biosynthesis.</title>
        <authorList>
            <person name="Wang Y.-J."/>
            <person name="Tian T."/>
            <person name="Huang J.-P."/>
            <person name="Huang S.-X."/>
        </authorList>
    </citation>
    <scope>NUCLEOTIDE SEQUENCE [LARGE SCALE GENOMIC DNA]</scope>
    <source>
        <strain evidence="13">KIB-2018</strain>
        <tissue evidence="13">Leaf</tissue>
    </source>
</reference>
<proteinExistence type="inferred from homology"/>
<comment type="caution">
    <text evidence="13">The sequence shown here is derived from an EMBL/GenBank/DDBJ whole genome shotgun (WGS) entry which is preliminary data.</text>
</comment>
<evidence type="ECO:0000256" key="4">
    <source>
        <dbReference type="ARBA" id="ARBA00022553"/>
    </source>
</evidence>
<dbReference type="FunFam" id="2.130.10.10:FF:000232">
    <property type="entry name" value="enhancer of mRNA-decapping protein 4"/>
    <property type="match status" value="1"/>
</dbReference>
<dbReference type="Proteomes" id="UP001159364">
    <property type="component" value="Linkage Group LG05"/>
</dbReference>
<dbReference type="InterPro" id="IPR049404">
    <property type="entry name" value="EDC4_C"/>
</dbReference>
<feature type="repeat" description="WD" evidence="9">
    <location>
        <begin position="361"/>
        <end position="394"/>
    </location>
</feature>
<evidence type="ECO:0008006" key="15">
    <source>
        <dbReference type="Google" id="ProtNLM"/>
    </source>
</evidence>
<protein>
    <recommendedName>
        <fullName evidence="15">Enhancer of mRNA-decapping protein 4</fullName>
    </recommendedName>
</protein>
<evidence type="ECO:0000259" key="11">
    <source>
        <dbReference type="Pfam" id="PF16529"/>
    </source>
</evidence>
<feature type="region of interest" description="Disordered" evidence="10">
    <location>
        <begin position="875"/>
        <end position="919"/>
    </location>
</feature>
<dbReference type="InterPro" id="IPR045152">
    <property type="entry name" value="EDC4-like"/>
</dbReference>
<dbReference type="Pfam" id="PF21289">
    <property type="entry name" value="EDC4_C"/>
    <property type="match status" value="1"/>
</dbReference>
<dbReference type="Gene3D" id="2.130.10.10">
    <property type="entry name" value="YVTN repeat-like/Quinoprotein amine dehydrogenase"/>
    <property type="match status" value="1"/>
</dbReference>
<comment type="subcellular location">
    <subcellularLocation>
        <location evidence="1">Cytoplasm</location>
        <location evidence="1">P-body</location>
    </subcellularLocation>
</comment>
<feature type="compositionally biased region" description="Polar residues" evidence="10">
    <location>
        <begin position="902"/>
        <end position="919"/>
    </location>
</feature>
<dbReference type="EMBL" id="JAIWQS010000005">
    <property type="protein sequence ID" value="KAJ8765018.1"/>
    <property type="molecule type" value="Genomic_DNA"/>
</dbReference>
<name>A0AAV8TG44_9ROSI</name>
<feature type="domain" description="Enhancer of mRNA-decapping protein 4 C-terminal" evidence="12">
    <location>
        <begin position="1231"/>
        <end position="1335"/>
    </location>
</feature>
<evidence type="ECO:0000256" key="1">
    <source>
        <dbReference type="ARBA" id="ARBA00004201"/>
    </source>
</evidence>
<dbReference type="Pfam" id="PF16529">
    <property type="entry name" value="Ge1_WD40"/>
    <property type="match status" value="1"/>
</dbReference>
<evidence type="ECO:0000256" key="9">
    <source>
        <dbReference type="PROSITE-ProRule" id="PRU00221"/>
    </source>
</evidence>
<dbReference type="InterPro" id="IPR015943">
    <property type="entry name" value="WD40/YVTN_repeat-like_dom_sf"/>
</dbReference>
<evidence type="ECO:0000256" key="7">
    <source>
        <dbReference type="ARBA" id="ARBA00022737"/>
    </source>
</evidence>
<dbReference type="InterPro" id="IPR001680">
    <property type="entry name" value="WD40_rpt"/>
</dbReference>
<dbReference type="PROSITE" id="PS50294">
    <property type="entry name" value="WD_REPEATS_REGION"/>
    <property type="match status" value="1"/>
</dbReference>
<keyword evidence="3" id="KW-0963">Cytoplasm</keyword>
<feature type="compositionally biased region" description="Pro residues" evidence="10">
    <location>
        <begin position="141"/>
        <end position="154"/>
    </location>
</feature>
<feature type="region of interest" description="Disordered" evidence="10">
    <location>
        <begin position="660"/>
        <end position="686"/>
    </location>
</feature>
<dbReference type="GO" id="GO:0000932">
    <property type="term" value="C:P-body"/>
    <property type="evidence" value="ECO:0007669"/>
    <property type="project" value="UniProtKB-SubCell"/>
</dbReference>
<keyword evidence="4" id="KW-0597">Phosphoprotein</keyword>
<evidence type="ECO:0000256" key="2">
    <source>
        <dbReference type="ARBA" id="ARBA00009639"/>
    </source>
</evidence>
<feature type="compositionally biased region" description="Pro residues" evidence="10">
    <location>
        <begin position="110"/>
        <end position="124"/>
    </location>
</feature>
<dbReference type="SUPFAM" id="SSF50978">
    <property type="entry name" value="WD40 repeat-like"/>
    <property type="match status" value="1"/>
</dbReference>
<evidence type="ECO:0000256" key="6">
    <source>
        <dbReference type="ARBA" id="ARBA00022664"/>
    </source>
</evidence>
<dbReference type="InterPro" id="IPR044938">
    <property type="entry name" value="EDC4_C_sf"/>
</dbReference>
<feature type="compositionally biased region" description="Polar residues" evidence="10">
    <location>
        <begin position="878"/>
        <end position="889"/>
    </location>
</feature>
<sequence length="1360" mass="147845">MASPTQFDMNKLFMSTTASTTTANPPSPLSQGPNLPITLLPTSSYPPPTGGPNHQYPGAGFFQYPPPPPQQQHQFYHHHLHNLPSYPPQSPSPTTDATTHHHPQRSLSFPTPPLQPQNPNPNPNPSNERGAEIMALLRPSPNSPSPSPPPPPGPGVARMPSSKMPRGRRIDKAAPSVVYDVDMRLQGEVQPQLEVTPITKYTTDPQLCLGRQIAVNKSYISYGLKQGNIRILNINTALRSLFRTHSQRVTDMTFFADDVHLLASAGVDGRINVWKISEGSDEEDKPQITGNTVIAIQIIGESDIKNPRVCWHCYKQEILVVGVGKRVLRIDTNKVGKGDDYSPEAPLQCHVDKLIDGIQLVGKHDGEVTDLSMCQWMTTRLVSASMDGMIKIWEDLKASPLAVLRPHDGLPVYSSIFLTAAERPDHIILVTAGPQNQEIKVWASDREEGWLLPSDADSLNCIHTLELQSSAEPNVEEAFFNQVVSLSQGGLLLLANAKKNAIYVVHLDYGPYPAATRFDYISEFTVKMPILSLTGTSDVLPGQCVAQIYCVQTQAIQQYTLDLCQCLPPPLDNLGPEKESVVPRDGPSTEGFAVLELSGSKYPDVPISSTSSDAATLQDAGTLNGDAKGHTSSPTISDANVVCGLSSPLPLRPMLSRDHSEVPVAVRSESGPPFSDQGSSQPVNDYPIDRKMDEIHVNVSDVPSMTSDSRNEEKKIALSDDSERLTPVTFKHPTLVTPEMFRSISSSDVVDANGSKSEVDTNIQEVVVNSDAGNTELEVKVVDETRSAKSDEFGQGEAKKLVSENKEKYFCSQASDLGMQITREFRAVSAENYAVEEPQQLNSIGAAEFIAQCTDVGDEEVNHSSKDVNGRVLETALPASTPQLTTPSTKGKKQKGKNAQASGPTSPSPSTFNSIDSYNEVGGTTSLSSVEPVLPQIVSVQETLNQLVAAQKEMQKQMSNMVAVPISKECRKLEAALGKSIEKAIKSNTEALWARFQEENAKNDKLLRERTQQISNLISSFINKDLATMLEKAVKKELSSVGPVITRTVSPVIEKTISSAITESFQRGVGDKAVNQLDKSVNSKLEATVARQIQAQFQTSGKQALQDSLKAGLEASLIPAFEMTCKAMFEQVNATFRMGMEEHTTAAQQHFDAAHSSLALALREALNSVSSITQTLSGELADGQRKLLTLAAAGANSSTANPLVSQLSNGPLAGLHEKVETHLDPTKELSRLVSERKYEEAFTIALQRSDVSIVSWLCSQVDLSGILSLHPMPLSQGVLLSLLQQLACDLNKDTAKKVGWMTDVGSVINPADPMIAMHVRPIVDQVYQIIHHHQRTCTSPTFPNFRVLVHVINSILSSCK</sequence>
<dbReference type="PANTHER" id="PTHR15598:SF5">
    <property type="entry name" value="ENHANCER OF MRNA-DECAPPING PROTEIN 4"/>
    <property type="match status" value="1"/>
</dbReference>
<feature type="domain" description="Enhancer of mRNA-decapping protein 4 WD40 repeat region" evidence="11">
    <location>
        <begin position="194"/>
        <end position="507"/>
    </location>
</feature>
<evidence type="ECO:0000313" key="14">
    <source>
        <dbReference type="Proteomes" id="UP001159364"/>
    </source>
</evidence>
<dbReference type="InterPro" id="IPR036322">
    <property type="entry name" value="WD40_repeat_dom_sf"/>
</dbReference>
<dbReference type="PANTHER" id="PTHR15598">
    <property type="entry name" value="ENHANCER OF MRNA-DECAPPING PROTEIN 4"/>
    <property type="match status" value="1"/>
</dbReference>
<dbReference type="Gene3D" id="1.10.220.100">
    <property type="entry name" value="conserved c-terminal region of ge- 1"/>
    <property type="match status" value="1"/>
</dbReference>
<gene>
    <name evidence="13" type="ORF">K2173_010490</name>
</gene>
<keyword evidence="14" id="KW-1185">Reference proteome</keyword>
<evidence type="ECO:0000313" key="13">
    <source>
        <dbReference type="EMBL" id="KAJ8765018.1"/>
    </source>
</evidence>
<keyword evidence="7" id="KW-0677">Repeat</keyword>
<evidence type="ECO:0000259" key="12">
    <source>
        <dbReference type="Pfam" id="PF21289"/>
    </source>
</evidence>
<keyword evidence="6" id="KW-0507">mRNA processing</keyword>